<feature type="transmembrane region" description="Helical" evidence="1">
    <location>
        <begin position="212"/>
        <end position="233"/>
    </location>
</feature>
<evidence type="ECO:0000313" key="2">
    <source>
        <dbReference type="EMBL" id="HET98250.1"/>
    </source>
</evidence>
<keyword evidence="1" id="KW-1133">Transmembrane helix</keyword>
<dbReference type="Proteomes" id="UP000885986">
    <property type="component" value="Unassembled WGS sequence"/>
</dbReference>
<comment type="caution">
    <text evidence="2">The sequence shown here is derived from an EMBL/GenBank/DDBJ whole genome shotgun (WGS) entry which is preliminary data.</text>
</comment>
<accession>A0A7C2XHD0</accession>
<sequence>MAIAPSISVSCAKRSNGPGRSRCCPTPAILIYKIFRDFNLLNQGGGASFSAERLKALLLIAAPLLLPLWGSGLSWLHALVPLTVAYHLVTLGGRQGNGAVLKALLLAGLVALFSRELLLYFFGLTMVPLGYILAHAIQRRDSATWTGLKGLAYLVALWLLLGAYAGISGAPSPLQMVHESIDHALTAGGLGEQELAAALEGLRDFVNRAWPALFAISLIGLIWLNLLTSHWLLRRKGLSPWPDLRLWRMPDHFVAVAALALLLLLLQIEPLATIGLNGVLIMGILYFMQGLGVMSHLMAYWNLPPLLRGVCYALVLLQGYGMLLLAMLGMAEVRLNLRRRLQLKYPSA</sequence>
<gene>
    <name evidence="2" type="ORF">ENN98_06100</name>
</gene>
<reference evidence="2" key="1">
    <citation type="journal article" date="2020" name="mSystems">
        <title>Genome- and Community-Level Interaction Insights into Carbon Utilization and Element Cycling Functions of Hydrothermarchaeota in Hydrothermal Sediment.</title>
        <authorList>
            <person name="Zhou Z."/>
            <person name="Liu Y."/>
            <person name="Xu W."/>
            <person name="Pan J."/>
            <person name="Luo Z.H."/>
            <person name="Li M."/>
        </authorList>
    </citation>
    <scope>NUCLEOTIDE SEQUENCE [LARGE SCALE GENOMIC DNA]</scope>
    <source>
        <strain evidence="2">SpSt-1224</strain>
    </source>
</reference>
<feature type="transmembrane region" description="Helical" evidence="1">
    <location>
        <begin position="253"/>
        <end position="272"/>
    </location>
</feature>
<dbReference type="Pfam" id="PF09991">
    <property type="entry name" value="DUF2232"/>
    <property type="match status" value="1"/>
</dbReference>
<feature type="transmembrane region" description="Helical" evidence="1">
    <location>
        <begin position="307"/>
        <end position="331"/>
    </location>
</feature>
<dbReference type="EMBL" id="DSDS01000138">
    <property type="protein sequence ID" value="HET98250.1"/>
    <property type="molecule type" value="Genomic_DNA"/>
</dbReference>
<dbReference type="PANTHER" id="PTHR41324">
    <property type="entry name" value="MEMBRANE PROTEIN-RELATED"/>
    <property type="match status" value="1"/>
</dbReference>
<feature type="transmembrane region" description="Helical" evidence="1">
    <location>
        <begin position="56"/>
        <end position="76"/>
    </location>
</feature>
<protein>
    <submittedName>
        <fullName evidence="2">DUF2232 domain-containing protein</fullName>
    </submittedName>
</protein>
<dbReference type="PANTHER" id="PTHR41324:SF1">
    <property type="entry name" value="DUF2232 DOMAIN-CONTAINING PROTEIN"/>
    <property type="match status" value="1"/>
</dbReference>
<keyword evidence="1" id="KW-0472">Membrane</keyword>
<keyword evidence="1" id="KW-0812">Transmembrane</keyword>
<dbReference type="AlphaFoldDB" id="A0A7C2XHD0"/>
<proteinExistence type="predicted"/>
<feature type="transmembrane region" description="Helical" evidence="1">
    <location>
        <begin position="279"/>
        <end position="301"/>
    </location>
</feature>
<organism evidence="2">
    <name type="scientific">Desulfurivibrio alkaliphilus</name>
    <dbReference type="NCBI Taxonomy" id="427923"/>
    <lineage>
        <taxon>Bacteria</taxon>
        <taxon>Pseudomonadati</taxon>
        <taxon>Thermodesulfobacteriota</taxon>
        <taxon>Desulfobulbia</taxon>
        <taxon>Desulfobulbales</taxon>
        <taxon>Desulfobulbaceae</taxon>
        <taxon>Desulfurivibrio</taxon>
    </lineage>
</organism>
<name>A0A7C2XHD0_9BACT</name>
<feature type="transmembrane region" description="Helical" evidence="1">
    <location>
        <begin position="150"/>
        <end position="167"/>
    </location>
</feature>
<evidence type="ECO:0000256" key="1">
    <source>
        <dbReference type="SAM" id="Phobius"/>
    </source>
</evidence>
<dbReference type="InterPro" id="IPR018710">
    <property type="entry name" value="DUF2232"/>
</dbReference>
<feature type="transmembrane region" description="Helical" evidence="1">
    <location>
        <begin position="118"/>
        <end position="138"/>
    </location>
</feature>